<protein>
    <recommendedName>
        <fullName evidence="1">Methyltransferase FkbM domain-containing protein</fullName>
    </recommendedName>
</protein>
<dbReference type="RefSeq" id="WP_126450689.1">
    <property type="nucleotide sequence ID" value="NZ_AP018553.1"/>
</dbReference>
<reference evidence="2" key="3">
    <citation type="journal article" date="2019" name="BMC Res. Notes">
        <title>Complete genome sequence of the Sulfodiicoccus acidiphilus strain HS-1T, the first crenarchaeon that lacks polB3, isolated from an acidic hot spring in Ohwaku-dani, Hakone, Japan.</title>
        <authorList>
            <person name="Sakai H.D."/>
            <person name="Kurosawa N."/>
        </authorList>
    </citation>
    <scope>NUCLEOTIDE SEQUENCE</scope>
    <source>
        <strain evidence="2">HS-1</strain>
    </source>
</reference>
<evidence type="ECO:0000259" key="1">
    <source>
        <dbReference type="Pfam" id="PF05050"/>
    </source>
</evidence>
<dbReference type="PANTHER" id="PTHR34203:SF15">
    <property type="entry name" value="SLL1173 PROTEIN"/>
    <property type="match status" value="1"/>
</dbReference>
<dbReference type="OrthoDB" id="275825at2157"/>
<dbReference type="Proteomes" id="UP000616143">
    <property type="component" value="Unassembled WGS sequence"/>
</dbReference>
<name>A0A348B5M2_9CREN</name>
<reference evidence="3" key="4">
    <citation type="submission" date="2020-09" db="EMBL/GenBank/DDBJ databases">
        <authorList>
            <person name="Sun Q."/>
            <person name="Ohkuma M."/>
        </authorList>
    </citation>
    <scope>NUCLEOTIDE SEQUENCE</scope>
    <source>
        <strain evidence="3">JCM 31740</strain>
    </source>
</reference>
<dbReference type="EMBL" id="AP018553">
    <property type="protein sequence ID" value="BBD73474.1"/>
    <property type="molecule type" value="Genomic_DNA"/>
</dbReference>
<accession>A0A348B5M2</accession>
<organism evidence="2 4">
    <name type="scientific">Sulfodiicoccus acidiphilus</name>
    <dbReference type="NCBI Taxonomy" id="1670455"/>
    <lineage>
        <taxon>Archaea</taxon>
        <taxon>Thermoproteota</taxon>
        <taxon>Thermoprotei</taxon>
        <taxon>Sulfolobales</taxon>
        <taxon>Sulfolobaceae</taxon>
        <taxon>Sulfodiicoccus</taxon>
    </lineage>
</organism>
<keyword evidence="4" id="KW-1185">Reference proteome</keyword>
<dbReference type="AlphaFoldDB" id="A0A348B5M2"/>
<dbReference type="NCBIfam" id="TIGR01444">
    <property type="entry name" value="fkbM_fam"/>
    <property type="match status" value="1"/>
</dbReference>
<sequence>MVNLTSAVNYFRLTRKHCTNWPEVLYDSSLGRPVRGKLNSGEVITLGRYDFYNLLILLESGWRVKENDELTMTLCKDVCLKVRTTRGLDLVHLVEIFRDRVYGDTFTGTVIDVGASNGDSSIYFALRGARTVIALEPMDESYKLAEENIEMNGLRGRVLLMKSALAGEDGVADLLVSTKSPNANSISPARHIAESTTFDRKEKVEAVTLRRIFVENAVDRVELLKMDCEGCEYEVTRKSVEELKVIDKIYMEYHDGPRDPEVSWVRGDGK</sequence>
<reference evidence="3" key="1">
    <citation type="journal article" date="2014" name="Int. J. Syst. Evol. Microbiol.">
        <title>Complete genome sequence of Corynebacterium casei LMG S-19264T (=DSM 44701T), isolated from a smear-ripened cheese.</title>
        <authorList>
            <consortium name="US DOE Joint Genome Institute (JGI-PGF)"/>
            <person name="Walter F."/>
            <person name="Albersmeier A."/>
            <person name="Kalinowski J."/>
            <person name="Ruckert C."/>
        </authorList>
    </citation>
    <scope>NUCLEOTIDE SEQUENCE</scope>
    <source>
        <strain evidence="3">JCM 31740</strain>
    </source>
</reference>
<evidence type="ECO:0000313" key="4">
    <source>
        <dbReference type="Proteomes" id="UP000276741"/>
    </source>
</evidence>
<reference evidence="4" key="2">
    <citation type="submission" date="2018-04" db="EMBL/GenBank/DDBJ databases">
        <title>Complete genome sequence of Sulfodiicoccus acidiphilus strain HS-1.</title>
        <authorList>
            <person name="Sakai H.D."/>
            <person name="Kurosawa N."/>
        </authorList>
    </citation>
    <scope>NUCLEOTIDE SEQUENCE [LARGE SCALE GENOMIC DNA]</scope>
    <source>
        <strain evidence="4">HS-1</strain>
    </source>
</reference>
<dbReference type="PANTHER" id="PTHR34203">
    <property type="entry name" value="METHYLTRANSFERASE, FKBM FAMILY PROTEIN"/>
    <property type="match status" value="1"/>
</dbReference>
<dbReference type="Proteomes" id="UP000276741">
    <property type="component" value="Chromosome"/>
</dbReference>
<proteinExistence type="predicted"/>
<dbReference type="InterPro" id="IPR052514">
    <property type="entry name" value="SAM-dependent_MTase"/>
</dbReference>
<feature type="domain" description="Methyltransferase FkbM" evidence="1">
    <location>
        <begin position="112"/>
        <end position="257"/>
    </location>
</feature>
<dbReference type="EMBL" id="BMQS01000006">
    <property type="protein sequence ID" value="GGT92875.1"/>
    <property type="molecule type" value="Genomic_DNA"/>
</dbReference>
<dbReference type="SUPFAM" id="SSF53335">
    <property type="entry name" value="S-adenosyl-L-methionine-dependent methyltransferases"/>
    <property type="match status" value="1"/>
</dbReference>
<dbReference type="GeneID" id="38667338"/>
<gene>
    <name evidence="3" type="ORF">GCM10007116_08340</name>
    <name evidence="2" type="ORF">HS1genome_1863</name>
</gene>
<evidence type="ECO:0000313" key="2">
    <source>
        <dbReference type="EMBL" id="BBD73474.1"/>
    </source>
</evidence>
<dbReference type="Pfam" id="PF05050">
    <property type="entry name" value="Methyltransf_21"/>
    <property type="match status" value="1"/>
</dbReference>
<evidence type="ECO:0000313" key="3">
    <source>
        <dbReference type="EMBL" id="GGT92875.1"/>
    </source>
</evidence>
<dbReference type="Gene3D" id="3.40.50.150">
    <property type="entry name" value="Vaccinia Virus protein VP39"/>
    <property type="match status" value="1"/>
</dbReference>
<dbReference type="InterPro" id="IPR029063">
    <property type="entry name" value="SAM-dependent_MTases_sf"/>
</dbReference>
<dbReference type="KEGG" id="sacd:HS1genome_1863"/>
<dbReference type="InterPro" id="IPR006342">
    <property type="entry name" value="FkbM_mtfrase"/>
</dbReference>